<dbReference type="GO" id="GO:0015833">
    <property type="term" value="P:peptide transport"/>
    <property type="evidence" value="ECO:0007669"/>
    <property type="project" value="TreeGrafter"/>
</dbReference>
<gene>
    <name evidence="6" type="ORF">S58_09290</name>
</gene>
<dbReference type="STRING" id="1245469.S58_09290"/>
<dbReference type="KEGG" id="aol:S58_09290"/>
<dbReference type="PANTHER" id="PTHR30290:SF10">
    <property type="entry name" value="PERIPLASMIC OLIGOPEPTIDE-BINDING PROTEIN-RELATED"/>
    <property type="match status" value="1"/>
</dbReference>
<evidence type="ECO:0000256" key="3">
    <source>
        <dbReference type="ARBA" id="ARBA00022448"/>
    </source>
</evidence>
<dbReference type="Gene3D" id="3.10.105.10">
    <property type="entry name" value="Dipeptide-binding Protein, Domain 3"/>
    <property type="match status" value="1"/>
</dbReference>
<dbReference type="InterPro" id="IPR030678">
    <property type="entry name" value="Peptide/Ni-bd"/>
</dbReference>
<keyword evidence="7" id="KW-1185">Reference proteome</keyword>
<comment type="subcellular location">
    <subcellularLocation>
        <location evidence="1">Periplasm</location>
    </subcellularLocation>
</comment>
<evidence type="ECO:0000256" key="1">
    <source>
        <dbReference type="ARBA" id="ARBA00004418"/>
    </source>
</evidence>
<keyword evidence="4" id="KW-0732">Signal</keyword>
<dbReference type="GO" id="GO:0043190">
    <property type="term" value="C:ATP-binding cassette (ABC) transporter complex"/>
    <property type="evidence" value="ECO:0007669"/>
    <property type="project" value="InterPro"/>
</dbReference>
<dbReference type="GO" id="GO:1904680">
    <property type="term" value="F:peptide transmembrane transporter activity"/>
    <property type="evidence" value="ECO:0007669"/>
    <property type="project" value="TreeGrafter"/>
</dbReference>
<dbReference type="SUPFAM" id="SSF53850">
    <property type="entry name" value="Periplasmic binding protein-like II"/>
    <property type="match status" value="1"/>
</dbReference>
<evidence type="ECO:0000313" key="6">
    <source>
        <dbReference type="EMBL" id="BAM86940.1"/>
    </source>
</evidence>
<comment type="similarity">
    <text evidence="2">Belongs to the bacterial solute-binding protein 5 family.</text>
</comment>
<dbReference type="CDD" id="cd08512">
    <property type="entry name" value="PBP2_NikA_DppA_OppA_like_7"/>
    <property type="match status" value="1"/>
</dbReference>
<dbReference type="Pfam" id="PF00496">
    <property type="entry name" value="SBP_bac_5"/>
    <property type="match status" value="1"/>
</dbReference>
<sequence>MGAFTARAYACKRRAILVAAVAVQVALGFSPVWGQSRNETARVVWPFETSSLDPAGAGVQRSTWGVSWHVYDRLVTFALDQPRDNVQQYRLDEPRGDIAERWDISEDGKVYRFHLRSSAVFHDGSQVTAEDVKWSLRRAISLPTTRFVLNLGGLASEDQIKAIDAKTVEIALAKPNRYLLLSLSTPFAPIINANQVKAHVTPNDPWGTEWLKANEAGSGAYQVMTFRPDQVVLQRNDKWYGTPQPAMRWAVFQTVPEDTTRVALVERRAADVAVGLTPNAIEGVERRAQARLLLIPMPNQFEFLVMNTQTKPFDDVRVRQAIAHAIPQEDIFRSVFLDRGKRLFGPPEQAQGASFPQPQSFAYDPELARKLLAEAGYPNGFDTTLSLCTCKAEYFENLAVALKDHLARAGIRVTIEKLPGARFGELQTAKQMPVYLENQVAWLNLPDYWIRIFYRGNTRSNFSGYNNPALDGLLAKADDAGSDADYDAAMREMIAIVNRDVPLLMFRQAALEVVIGKDIGNYAYWFHTLPDVRSMIRN</sequence>
<reference evidence="6 7" key="1">
    <citation type="journal article" date="2013" name="Appl. Environ. Microbiol.">
        <title>Genome analysis suggests that the soil oligotrophic bacterium Agromonas oligotrophica (Bradyrhizobium oligotrophicum) is a nitrogen-fixing symbiont of Aeschynomene indica.</title>
        <authorList>
            <person name="Okubo T."/>
            <person name="Fukushima S."/>
            <person name="Itakura M."/>
            <person name="Oshima K."/>
            <person name="Longtonglang A."/>
            <person name="Teaumroong N."/>
            <person name="Mitsui H."/>
            <person name="Hattori M."/>
            <person name="Hattori R."/>
            <person name="Hattori T."/>
            <person name="Minamisawa K."/>
        </authorList>
    </citation>
    <scope>NUCLEOTIDE SEQUENCE [LARGE SCALE GENOMIC DNA]</scope>
    <source>
        <strain evidence="6 7">S58</strain>
    </source>
</reference>
<keyword evidence="3" id="KW-0813">Transport</keyword>
<dbReference type="AlphaFoldDB" id="M4ZL08"/>
<dbReference type="PATRIC" id="fig|1245469.3.peg.948"/>
<dbReference type="PANTHER" id="PTHR30290">
    <property type="entry name" value="PERIPLASMIC BINDING COMPONENT OF ABC TRANSPORTER"/>
    <property type="match status" value="1"/>
</dbReference>
<proteinExistence type="inferred from homology"/>
<dbReference type="Gene3D" id="3.40.190.10">
    <property type="entry name" value="Periplasmic binding protein-like II"/>
    <property type="match status" value="1"/>
</dbReference>
<evidence type="ECO:0000256" key="2">
    <source>
        <dbReference type="ARBA" id="ARBA00005695"/>
    </source>
</evidence>
<dbReference type="InterPro" id="IPR000914">
    <property type="entry name" value="SBP_5_dom"/>
</dbReference>
<accession>M4ZL08</accession>
<dbReference type="InterPro" id="IPR039424">
    <property type="entry name" value="SBP_5"/>
</dbReference>
<protein>
    <submittedName>
        <fullName evidence="6">Putative ABC transporter substrate-binding protein</fullName>
    </submittedName>
</protein>
<dbReference type="Proteomes" id="UP000011841">
    <property type="component" value="Chromosome"/>
</dbReference>
<evidence type="ECO:0000256" key="4">
    <source>
        <dbReference type="ARBA" id="ARBA00022729"/>
    </source>
</evidence>
<evidence type="ECO:0000259" key="5">
    <source>
        <dbReference type="Pfam" id="PF00496"/>
    </source>
</evidence>
<organism evidence="6 7">
    <name type="scientific">Bradyrhizobium oligotrophicum S58</name>
    <dbReference type="NCBI Taxonomy" id="1245469"/>
    <lineage>
        <taxon>Bacteria</taxon>
        <taxon>Pseudomonadati</taxon>
        <taxon>Pseudomonadota</taxon>
        <taxon>Alphaproteobacteria</taxon>
        <taxon>Hyphomicrobiales</taxon>
        <taxon>Nitrobacteraceae</taxon>
        <taxon>Bradyrhizobium</taxon>
    </lineage>
</organism>
<dbReference type="HOGENOM" id="CLU_017028_7_2_5"/>
<feature type="domain" description="Solute-binding protein family 5" evidence="5">
    <location>
        <begin position="93"/>
        <end position="458"/>
    </location>
</feature>
<dbReference type="EMBL" id="AP012603">
    <property type="protein sequence ID" value="BAM86940.1"/>
    <property type="molecule type" value="Genomic_DNA"/>
</dbReference>
<dbReference type="eggNOG" id="COG0747">
    <property type="taxonomic scope" value="Bacteria"/>
</dbReference>
<dbReference type="GO" id="GO:0030288">
    <property type="term" value="C:outer membrane-bounded periplasmic space"/>
    <property type="evidence" value="ECO:0007669"/>
    <property type="project" value="UniProtKB-ARBA"/>
</dbReference>
<name>M4ZL08_9BRAD</name>
<evidence type="ECO:0000313" key="7">
    <source>
        <dbReference type="Proteomes" id="UP000011841"/>
    </source>
</evidence>
<dbReference type="PIRSF" id="PIRSF002741">
    <property type="entry name" value="MppA"/>
    <property type="match status" value="1"/>
</dbReference>